<dbReference type="RefSeq" id="XP_001120482.1">
    <property type="nucleotide sequence ID" value="XM_001120482.5"/>
</dbReference>
<accession>A0A7M7G7E0</accession>
<sequence>MRVFMMQNFHRLTLFIWLVSILTLSISDEIKTDGNTSLTLNINNVDSDSKTEHRISSSSIQFMPESVNSKKIQNQSIATPLVAGEGGPISLIPPTQQTSTISHLKDVTDNLDLQDNLSQKEDDILYVKKKKNTSKIVSRKGADNGNISIKMTLSNDTKPIIEFSTIASNISNNAKIDINMNNSKSNVSDKNINKASNIIVNNTLYLTNVTQKLLSVTTSSVQEHKPKPTATVIESNNDKQAFIPHTKGSRLGMPKKIDYVLPVIVTLIALPVLGAIIFMVYKQGRDCWDKRHYRRMDFLIDGMYND</sequence>
<evidence type="ECO:0000256" key="2">
    <source>
        <dbReference type="SAM" id="SignalP"/>
    </source>
</evidence>
<keyword evidence="4" id="KW-1185">Reference proteome</keyword>
<dbReference type="OrthoDB" id="10071013at2759"/>
<dbReference type="KEGG" id="ame:724585"/>
<reference evidence="3" key="1">
    <citation type="submission" date="2021-01" db="UniProtKB">
        <authorList>
            <consortium name="EnsemblMetazoa"/>
        </authorList>
    </citation>
    <scope>IDENTIFICATION</scope>
    <source>
        <strain evidence="3">DH4</strain>
    </source>
</reference>
<accession>A0A8B6XC63</accession>
<dbReference type="AlphaFoldDB" id="A0A7M7G7E0"/>
<reference evidence="4" key="3">
    <citation type="submission" date="2025-05" db="UniProtKB">
        <authorList>
            <consortium name="RefSeq"/>
        </authorList>
    </citation>
    <scope>NUCLEOTIDE SEQUENCE [LARGE SCALE GENOMIC DNA]</scope>
    <source>
        <strain evidence="4">DH4</strain>
    </source>
</reference>
<feature type="transmembrane region" description="Helical" evidence="1">
    <location>
        <begin position="259"/>
        <end position="281"/>
    </location>
</feature>
<name>A0A7M7G7E0_APIME</name>
<keyword evidence="2" id="KW-0732">Signal</keyword>
<dbReference type="OMA" id="MPKKIDY"/>
<dbReference type="EnsemblMetazoa" id="XM_001120482">
    <property type="protein sequence ID" value="XP_001120482"/>
    <property type="gene ID" value="LOC724585"/>
</dbReference>
<evidence type="ECO:0000313" key="5">
    <source>
        <dbReference type="RefSeq" id="XP_001120482.1"/>
    </source>
</evidence>
<gene>
    <name evidence="3" type="primary">724585</name>
    <name evidence="5" type="synonym">LOC724585</name>
</gene>
<proteinExistence type="predicted"/>
<protein>
    <submittedName>
        <fullName evidence="5">Uncharacterized protein LOC724585</fullName>
    </submittedName>
</protein>
<evidence type="ECO:0000256" key="1">
    <source>
        <dbReference type="SAM" id="Phobius"/>
    </source>
</evidence>
<evidence type="ECO:0000313" key="3">
    <source>
        <dbReference type="EnsemblMetazoa" id="XP_001120482"/>
    </source>
</evidence>
<feature type="signal peptide" evidence="2">
    <location>
        <begin position="1"/>
        <end position="27"/>
    </location>
</feature>
<keyword evidence="1" id="KW-0472">Membrane</keyword>
<dbReference type="Proteomes" id="UP000005203">
    <property type="component" value="Linkage group LG1"/>
</dbReference>
<feature type="chain" id="PRO_5044659261" evidence="2">
    <location>
        <begin position="28"/>
        <end position="306"/>
    </location>
</feature>
<evidence type="ECO:0000313" key="4">
    <source>
        <dbReference type="Proteomes" id="UP000005203"/>
    </source>
</evidence>
<keyword evidence="1" id="KW-0812">Transmembrane</keyword>
<organism evidence="3">
    <name type="scientific">Apis mellifera</name>
    <name type="common">Honeybee</name>
    <dbReference type="NCBI Taxonomy" id="7460"/>
    <lineage>
        <taxon>Eukaryota</taxon>
        <taxon>Metazoa</taxon>
        <taxon>Ecdysozoa</taxon>
        <taxon>Arthropoda</taxon>
        <taxon>Hexapoda</taxon>
        <taxon>Insecta</taxon>
        <taxon>Pterygota</taxon>
        <taxon>Neoptera</taxon>
        <taxon>Endopterygota</taxon>
        <taxon>Hymenoptera</taxon>
        <taxon>Apocrita</taxon>
        <taxon>Aculeata</taxon>
        <taxon>Apoidea</taxon>
        <taxon>Anthophila</taxon>
        <taxon>Apidae</taxon>
        <taxon>Apis</taxon>
    </lineage>
</organism>
<reference evidence="5" key="2">
    <citation type="submission" date="2025-04" db="UniProtKB">
        <authorList>
            <consortium name="RefSeq"/>
        </authorList>
    </citation>
    <scope>IDENTIFICATION</scope>
    <source>
        <strain evidence="5">DH4</strain>
        <tissue evidence="5">Whole body</tissue>
    </source>
</reference>
<keyword evidence="1" id="KW-1133">Transmembrane helix</keyword>
<dbReference type="GeneID" id="724585"/>